<dbReference type="Pfam" id="PF00534">
    <property type="entry name" value="Glycos_transf_1"/>
    <property type="match status" value="2"/>
</dbReference>
<evidence type="ECO:0000313" key="4">
    <source>
        <dbReference type="Proteomes" id="UP001058072"/>
    </source>
</evidence>
<dbReference type="Gene3D" id="3.40.50.2000">
    <property type="entry name" value="Glycogen Phosphorylase B"/>
    <property type="match status" value="3"/>
</dbReference>
<accession>A0A9Q9CQ37</accession>
<gene>
    <name evidence="3" type="ORF">J0J70_08875</name>
</gene>
<dbReference type="SUPFAM" id="SSF53756">
    <property type="entry name" value="UDP-Glycosyltransferase/glycogen phosphorylase"/>
    <property type="match status" value="2"/>
</dbReference>
<keyword evidence="1" id="KW-0808">Transferase</keyword>
<evidence type="ECO:0000256" key="1">
    <source>
        <dbReference type="ARBA" id="ARBA00022679"/>
    </source>
</evidence>
<dbReference type="InterPro" id="IPR001296">
    <property type="entry name" value="Glyco_trans_1"/>
</dbReference>
<dbReference type="CDD" id="cd03801">
    <property type="entry name" value="GT4_PimA-like"/>
    <property type="match status" value="1"/>
</dbReference>
<reference evidence="3" key="1">
    <citation type="submission" date="2021-03" db="EMBL/GenBank/DDBJ databases">
        <title>Comparative Genomics and Metabolomics in the genus Turicibacter.</title>
        <authorList>
            <person name="Maki J."/>
            <person name="Looft T."/>
        </authorList>
    </citation>
    <scope>NUCLEOTIDE SEQUENCE</scope>
    <source>
        <strain evidence="3">ISU324</strain>
    </source>
</reference>
<dbReference type="PANTHER" id="PTHR46401">
    <property type="entry name" value="GLYCOSYLTRANSFERASE WBBK-RELATED"/>
    <property type="match status" value="1"/>
</dbReference>
<dbReference type="PANTHER" id="PTHR46401:SF2">
    <property type="entry name" value="GLYCOSYLTRANSFERASE WBBK-RELATED"/>
    <property type="match status" value="1"/>
</dbReference>
<dbReference type="RefSeq" id="WP_212724204.1">
    <property type="nucleotide sequence ID" value="NZ_CP071250.1"/>
</dbReference>
<evidence type="ECO:0000313" key="3">
    <source>
        <dbReference type="EMBL" id="UUF07733.1"/>
    </source>
</evidence>
<protein>
    <submittedName>
        <fullName evidence="3">Glycosyltransferase</fullName>
    </submittedName>
</protein>
<dbReference type="InterPro" id="IPR029063">
    <property type="entry name" value="SAM-dependent_MTases_sf"/>
</dbReference>
<dbReference type="EMBL" id="CP071250">
    <property type="protein sequence ID" value="UUF07733.1"/>
    <property type="molecule type" value="Genomic_DNA"/>
</dbReference>
<dbReference type="CDD" id="cd03811">
    <property type="entry name" value="GT4_GT28_WabH-like"/>
    <property type="match status" value="1"/>
</dbReference>
<dbReference type="GO" id="GO:0009103">
    <property type="term" value="P:lipopolysaccharide biosynthetic process"/>
    <property type="evidence" value="ECO:0007669"/>
    <property type="project" value="TreeGrafter"/>
</dbReference>
<dbReference type="AlphaFoldDB" id="A0A9Q9CQ37"/>
<proteinExistence type="predicted"/>
<name>A0A9Q9CQ37_9FIRM</name>
<dbReference type="Proteomes" id="UP001058072">
    <property type="component" value="Chromosome"/>
</dbReference>
<organism evidence="3 4">
    <name type="scientific">Turicibacter bilis</name>
    <dbReference type="NCBI Taxonomy" id="2735723"/>
    <lineage>
        <taxon>Bacteria</taxon>
        <taxon>Bacillati</taxon>
        <taxon>Bacillota</taxon>
        <taxon>Erysipelotrichia</taxon>
        <taxon>Erysipelotrichales</taxon>
        <taxon>Turicibacteraceae</taxon>
        <taxon>Turicibacter</taxon>
    </lineage>
</organism>
<sequence length="900" mass="103450">MNKELTSMMELTSFLDLHDGDHLLELTTGHDLIAPILKSLNPNLNYTIDLCQLENVMINCEAIGYYHRIFFMNGLDSLAFEYDTIFISMIFNTFSKEEGLALLNKLVKQMKKNLYFIIEEEFPQNIWTLQDFKDFDLSFFNLGQSQQKLIKIYPSSAVSEVRPLEWSTCHQSLSILYVLPHRNLTGGLKMLYEQMKALQKRGHQISVMIRGNYEKVVPDWVEDFVPDQEFILKPHESYEMYLKDIDVIFAGFYNQVEELKNDRVPVVYWEQGHEYLYGDVKDKTHEAMIRESLKHQFNQDICYATDSNYVHDIVKARFHKESYVLPIFIDTHVYYPKEKEPDDLLTILLVGNPLLAFKGFTKALQVLVNAWSQGLRFKVNWACQVQPQTSPLPFEINYFVNVSQTELARIYRESDILLSCSLYEGCPMPPLEAMASGVAVITTDCGGINQYAIHQENALIATSNTIFELTAHLKELLTNHELRHQLINNGIQTAKKLNNDHGAELLENILSSSIHQFKEKKNESRKVRVLFMIGTLLGGGAEKVLLNLVKEMDKDIFDITVQTIYHQGIYIDEIKQYATYKTIYKQVASSIEEAEQLKAYYHYLSTLNHEEFSQAVINEVYDIEVAFLEDHSTRIIAYSPNKQAKKVAWVHTDLIKHTGADLCFKDFEEHKGCYEKFDQIVCVSEGAKEAFVEKFGIKDNVFVRYNPINEIEIQEKANQAYLGDLGEEFKIVSVGRLAQEKGYDRLLMIQKKLKELGFKCRLIIVGEGQKRNELEALINEHELNDCVTLVGYTDNPYQIVKQCQLFVCSSYVEGLSSAVIEALILGLPVVATDCGGNKELLENGKSGILVHNDMQSLFNGIYYVLSNTVMYFELTMRAKQRGKNFCYKKQVEAIQSLLLS</sequence>
<feature type="domain" description="Glycosyl transferase family 1" evidence="2">
    <location>
        <begin position="396"/>
        <end position="492"/>
    </location>
</feature>
<dbReference type="SUPFAM" id="SSF53335">
    <property type="entry name" value="S-adenosyl-L-methionine-dependent methyltransferases"/>
    <property type="match status" value="1"/>
</dbReference>
<feature type="domain" description="Glycosyl transferase family 1" evidence="2">
    <location>
        <begin position="726"/>
        <end position="884"/>
    </location>
</feature>
<dbReference type="GO" id="GO:0016757">
    <property type="term" value="F:glycosyltransferase activity"/>
    <property type="evidence" value="ECO:0007669"/>
    <property type="project" value="InterPro"/>
</dbReference>
<evidence type="ECO:0000259" key="2">
    <source>
        <dbReference type="Pfam" id="PF00534"/>
    </source>
</evidence>